<feature type="domain" description="CCHC-type" evidence="3">
    <location>
        <begin position="316"/>
        <end position="329"/>
    </location>
</feature>
<dbReference type="Gene3D" id="4.10.60.10">
    <property type="entry name" value="Zinc finger, CCHC-type"/>
    <property type="match status" value="1"/>
</dbReference>
<dbReference type="PROSITE" id="PS50158">
    <property type="entry name" value="ZF_CCHC"/>
    <property type="match status" value="1"/>
</dbReference>
<dbReference type="InterPro" id="IPR001878">
    <property type="entry name" value="Znf_CCHC"/>
</dbReference>
<accession>A0A398AE92</accession>
<keyword evidence="2" id="KW-0175">Coiled coil</keyword>
<dbReference type="SUPFAM" id="SSF57756">
    <property type="entry name" value="Retrovirus zinc finger-like domains"/>
    <property type="match status" value="1"/>
</dbReference>
<dbReference type="Pfam" id="PF00098">
    <property type="entry name" value="zf-CCHC"/>
    <property type="match status" value="1"/>
</dbReference>
<evidence type="ECO:0000256" key="1">
    <source>
        <dbReference type="PROSITE-ProRule" id="PRU00047"/>
    </source>
</evidence>
<reference evidence="4 5" key="1">
    <citation type="submission" date="2018-06" db="EMBL/GenBank/DDBJ databases">
        <title>WGS assembly of Brassica rapa FPsc.</title>
        <authorList>
            <person name="Bowman J."/>
            <person name="Kohchi T."/>
            <person name="Yamato K."/>
            <person name="Jenkins J."/>
            <person name="Shu S."/>
            <person name="Ishizaki K."/>
            <person name="Yamaoka S."/>
            <person name="Nishihama R."/>
            <person name="Nakamura Y."/>
            <person name="Berger F."/>
            <person name="Adam C."/>
            <person name="Aki S."/>
            <person name="Althoff F."/>
            <person name="Araki T."/>
            <person name="Arteaga-Vazquez M."/>
            <person name="Balasubrmanian S."/>
            <person name="Bauer D."/>
            <person name="Boehm C."/>
            <person name="Briginshaw L."/>
            <person name="Caballero-Perez J."/>
            <person name="Catarino B."/>
            <person name="Chen F."/>
            <person name="Chiyoda S."/>
            <person name="Chovatia M."/>
            <person name="Davies K."/>
            <person name="Delmans M."/>
            <person name="Demura T."/>
            <person name="Dierschke T."/>
            <person name="Dolan L."/>
            <person name="Dorantes-Acosta A."/>
            <person name="Eklund D."/>
            <person name="Florent S."/>
            <person name="Flores-Sandoval E."/>
            <person name="Fujiyama A."/>
            <person name="Fukuzawa H."/>
            <person name="Galik B."/>
            <person name="Grimanelli D."/>
            <person name="Grimwood J."/>
            <person name="Grossniklaus U."/>
            <person name="Hamada T."/>
            <person name="Haseloff J."/>
            <person name="Hetherington A."/>
            <person name="Higo A."/>
            <person name="Hirakawa Y."/>
            <person name="Hundley H."/>
            <person name="Ikeda Y."/>
            <person name="Inoue K."/>
            <person name="Inoue S."/>
            <person name="Ishida S."/>
            <person name="Jia Q."/>
            <person name="Kakita M."/>
            <person name="Kanazawa T."/>
            <person name="Kawai Y."/>
            <person name="Kawashima T."/>
            <person name="Kennedy M."/>
            <person name="Kinose K."/>
            <person name="Kinoshita T."/>
            <person name="Kohara Y."/>
            <person name="Koide E."/>
            <person name="Komatsu K."/>
            <person name="Kopischke S."/>
            <person name="Kubo M."/>
            <person name="Kyozuka J."/>
            <person name="Lagercrantz U."/>
            <person name="Lin S."/>
            <person name="Lindquist E."/>
            <person name="Lipzen A."/>
            <person name="Lu C."/>
            <person name="Luna E."/>
            <person name="Martienssen R."/>
            <person name="Minamino N."/>
            <person name="Mizutani M."/>
            <person name="Mizutani M."/>
            <person name="Mochizuki N."/>
            <person name="Monte I."/>
            <person name="Mosher R."/>
            <person name="Nagasaki H."/>
            <person name="Nakagami H."/>
            <person name="Naramoto S."/>
            <person name="Nishitani K."/>
            <person name="Ohtani M."/>
            <person name="Okamoto T."/>
            <person name="Okumura M."/>
            <person name="Phillips J."/>
            <person name="Pollak B."/>
            <person name="Reinders A."/>
            <person name="Roevekamp M."/>
            <person name="Sano R."/>
            <person name="Sawa S."/>
            <person name="Schmid M."/>
            <person name="Shirakawa M."/>
            <person name="Solano R."/>
            <person name="Spunde A."/>
            <person name="Suetsugu N."/>
            <person name="Sugano S."/>
            <person name="Sugiyama A."/>
            <person name="Sun R."/>
            <person name="Suzuki Y."/>
            <person name="Takenaka M."/>
            <person name="Takezawa D."/>
            <person name="Tomogane H."/>
            <person name="Tsuzuki M."/>
            <person name="Ueda T."/>
            <person name="Umeda M."/>
            <person name="Ward J."/>
            <person name="Watanabe Y."/>
            <person name="Yazaki K."/>
            <person name="Yokoyama R."/>
            <person name="Yoshitake Y."/>
            <person name="Yotsui I."/>
            <person name="Zachgo S."/>
            <person name="Schmutz J."/>
        </authorList>
    </citation>
    <scope>NUCLEOTIDE SEQUENCE [LARGE SCALE GENOMIC DNA]</scope>
    <source>
        <strain evidence="5">cv. B-3</strain>
    </source>
</reference>
<evidence type="ECO:0000256" key="2">
    <source>
        <dbReference type="SAM" id="Coils"/>
    </source>
</evidence>
<evidence type="ECO:0000313" key="4">
    <source>
        <dbReference type="EMBL" id="RID76119.1"/>
    </source>
</evidence>
<keyword evidence="1" id="KW-0479">Metal-binding</keyword>
<gene>
    <name evidence="4" type="ORF">BRARA_B03109</name>
</gene>
<dbReference type="EMBL" id="CM010629">
    <property type="protein sequence ID" value="RID76119.1"/>
    <property type="molecule type" value="Genomic_DNA"/>
</dbReference>
<dbReference type="SMART" id="SM00343">
    <property type="entry name" value="ZnF_C2HC"/>
    <property type="match status" value="3"/>
</dbReference>
<sequence>MVDDYMKEKGTRGSFGNSSKVLQCLECKGFGHVQAECANLLKLKEKDDVKDESDIDSDDGEELKNLVAFTTFVPGYKTKSATASVSGASCGSDDDDGDFDLAGNYEKLYEHWLKLVETNSDLAKEKAKLEVQVAEALKYASEKEEEARQTGAQLAETQKNLRMLNNGTNQLDYLLSIGKSDRCGLGYQGECSKTDGVFVSAGKTKVVATSATKLGVKRFAWNATNGKTAGKTAVKPATDVRNVTVTRTATSTATATDTATAPERVSGLKSGSQQRFRHVCHHCVVVGHIRPRCFKLLREKNQMEQAYGMRCHGHVCYSCGVQGHIRRDCFRSVQGANHGGFGFRNTWSRRFDHYRDGGMGFPPHFGGYGSSY</sequence>
<dbReference type="Proteomes" id="UP000264353">
    <property type="component" value="Chromosome A2"/>
</dbReference>
<dbReference type="InterPro" id="IPR036875">
    <property type="entry name" value="Znf_CCHC_sf"/>
</dbReference>
<proteinExistence type="predicted"/>
<feature type="coiled-coil region" evidence="2">
    <location>
        <begin position="126"/>
        <end position="160"/>
    </location>
</feature>
<protein>
    <recommendedName>
        <fullName evidence="3">CCHC-type domain-containing protein</fullName>
    </recommendedName>
</protein>
<dbReference type="GO" id="GO:0003676">
    <property type="term" value="F:nucleic acid binding"/>
    <property type="evidence" value="ECO:0007669"/>
    <property type="project" value="InterPro"/>
</dbReference>
<keyword evidence="1" id="KW-0862">Zinc</keyword>
<dbReference type="GO" id="GO:0008270">
    <property type="term" value="F:zinc ion binding"/>
    <property type="evidence" value="ECO:0007669"/>
    <property type="project" value="UniProtKB-KW"/>
</dbReference>
<keyword evidence="1" id="KW-0863">Zinc-finger</keyword>
<evidence type="ECO:0000259" key="3">
    <source>
        <dbReference type="PROSITE" id="PS50158"/>
    </source>
</evidence>
<dbReference type="AlphaFoldDB" id="A0A398AE92"/>
<evidence type="ECO:0000313" key="5">
    <source>
        <dbReference type="Proteomes" id="UP000264353"/>
    </source>
</evidence>
<name>A0A398AE92_BRACM</name>
<organism evidence="4 5">
    <name type="scientific">Brassica campestris</name>
    <name type="common">Field mustard</name>
    <dbReference type="NCBI Taxonomy" id="3711"/>
    <lineage>
        <taxon>Eukaryota</taxon>
        <taxon>Viridiplantae</taxon>
        <taxon>Streptophyta</taxon>
        <taxon>Embryophyta</taxon>
        <taxon>Tracheophyta</taxon>
        <taxon>Spermatophyta</taxon>
        <taxon>Magnoliopsida</taxon>
        <taxon>eudicotyledons</taxon>
        <taxon>Gunneridae</taxon>
        <taxon>Pentapetalae</taxon>
        <taxon>rosids</taxon>
        <taxon>malvids</taxon>
        <taxon>Brassicales</taxon>
        <taxon>Brassicaceae</taxon>
        <taxon>Brassiceae</taxon>
        <taxon>Brassica</taxon>
    </lineage>
</organism>